<protein>
    <submittedName>
        <fullName evidence="2">Uncharacterized protein</fullName>
    </submittedName>
</protein>
<dbReference type="EMBL" id="CR555306">
    <property type="protein sequence ID" value="CAI06211.1"/>
    <property type="molecule type" value="Genomic_DNA"/>
</dbReference>
<feature type="compositionally biased region" description="Basic and acidic residues" evidence="1">
    <location>
        <begin position="144"/>
        <end position="153"/>
    </location>
</feature>
<feature type="region of interest" description="Disordered" evidence="1">
    <location>
        <begin position="140"/>
        <end position="163"/>
    </location>
</feature>
<dbReference type="Proteomes" id="UP000006552">
    <property type="component" value="Chromosome"/>
</dbReference>
<evidence type="ECO:0000313" key="3">
    <source>
        <dbReference type="Proteomes" id="UP000006552"/>
    </source>
</evidence>
<dbReference type="AlphaFoldDB" id="Q5P8Z8"/>
<feature type="region of interest" description="Disordered" evidence="1">
    <location>
        <begin position="1"/>
        <end position="53"/>
    </location>
</feature>
<dbReference type="HOGENOM" id="CLU_1623748_0_0_4"/>
<sequence length="163" mass="18878">MTDHQQADDRKLQDQPRLERGGAGKQQSPGNDREKRRRRRNQREHQPHQMSVVTVEHRLVVMRACGDHCRHVQQRAAPGQQRREVKQLEQVHSRPPFDSVATAHVTPSWAQKQNGGLWQRWSRQASGRVVGRQPDSCCKNFNRSSKERLERTKSRIPCPAAKS</sequence>
<evidence type="ECO:0000256" key="1">
    <source>
        <dbReference type="SAM" id="MobiDB-lite"/>
    </source>
</evidence>
<dbReference type="KEGG" id="eba:ebA161"/>
<gene>
    <name evidence="2" type="ORF">ebA161</name>
</gene>
<evidence type="ECO:0000313" key="2">
    <source>
        <dbReference type="EMBL" id="CAI06211.1"/>
    </source>
</evidence>
<proteinExistence type="predicted"/>
<name>Q5P8Z8_AROAE</name>
<keyword evidence="3" id="KW-1185">Reference proteome</keyword>
<reference evidence="2 3" key="1">
    <citation type="journal article" date="2005" name="Arch. Microbiol.">
        <title>The genome sequence of an anaerobic aromatic-degrading denitrifying bacterium, strain EbN1.</title>
        <authorList>
            <person name="Rabus R."/>
            <person name="Kube M."/>
            <person name="Heider J."/>
            <person name="Beck A."/>
            <person name="Heitmann K."/>
            <person name="Widdel F."/>
            <person name="Reinhardt R."/>
        </authorList>
    </citation>
    <scope>NUCLEOTIDE SEQUENCE [LARGE SCALE GENOMIC DNA]</scope>
    <source>
        <strain evidence="2 3">EbN1</strain>
    </source>
</reference>
<accession>Q5P8Z8</accession>
<organism evidence="2 3">
    <name type="scientific">Aromatoleum aromaticum (strain DSM 19018 / LMG 30748 / EbN1)</name>
    <name type="common">Azoarcus sp. (strain EbN1)</name>
    <dbReference type="NCBI Taxonomy" id="76114"/>
    <lineage>
        <taxon>Bacteria</taxon>
        <taxon>Pseudomonadati</taxon>
        <taxon>Pseudomonadota</taxon>
        <taxon>Betaproteobacteria</taxon>
        <taxon>Rhodocyclales</taxon>
        <taxon>Rhodocyclaceae</taxon>
        <taxon>Aromatoleum</taxon>
    </lineage>
</organism>
<feature type="compositionally biased region" description="Basic and acidic residues" evidence="1">
    <location>
        <begin position="1"/>
        <end position="22"/>
    </location>
</feature>